<dbReference type="RefSeq" id="WP_173077463.1">
    <property type="nucleotide sequence ID" value="NZ_BAABJB010000009.1"/>
</dbReference>
<proteinExistence type="predicted"/>
<dbReference type="Proteomes" id="UP000482960">
    <property type="component" value="Unassembled WGS sequence"/>
</dbReference>
<organism evidence="1 2">
    <name type="scientific">Phytohabitans rumicis</name>
    <dbReference type="NCBI Taxonomy" id="1076125"/>
    <lineage>
        <taxon>Bacteria</taxon>
        <taxon>Bacillati</taxon>
        <taxon>Actinomycetota</taxon>
        <taxon>Actinomycetes</taxon>
        <taxon>Micromonosporales</taxon>
        <taxon>Micromonosporaceae</taxon>
    </lineage>
</organism>
<evidence type="ECO:0008006" key="3">
    <source>
        <dbReference type="Google" id="ProtNLM"/>
    </source>
</evidence>
<gene>
    <name evidence="1" type="ORF">Prum_036570</name>
</gene>
<evidence type="ECO:0000313" key="2">
    <source>
        <dbReference type="Proteomes" id="UP000482960"/>
    </source>
</evidence>
<comment type="caution">
    <text evidence="1">The sequence shown here is derived from an EMBL/GenBank/DDBJ whole genome shotgun (WGS) entry which is preliminary data.</text>
</comment>
<protein>
    <recommendedName>
        <fullName evidence="3">Glycosyl transferase</fullName>
    </recommendedName>
</protein>
<dbReference type="AlphaFoldDB" id="A0A6V8LBH6"/>
<sequence length="702" mass="77324">MTAVLLIAATPPQPAVLSASVRQLRATGARVHLVAALDADDLPDGLDLDGFHAMPADVSEATPRRRAVKATPGERVWMHLRRQAWLRERARDADVLVALDAHSVYTVWRLAQRNQGADARFGVTAALQAIAERGDKRAAGHVLPPAHLVAGDVKKLIRSTPRRVINTVTAKPVMRSGAGARLWLSALKAPKVPDPVRVKVAYQIADGMAWAGRPADEAKALYAAASKIKSLAPRARLRGEAAKRELAAGLAPAELTPAVVDLLGLADRYYRARDHWNAAEYVHRAMNVAFNRVLHIDQLTSPLAADPDGFVAPFRRSEAARKVAAPLGRKTPAAPRPTGRPLRLLIATSANDNFLPLIREHYEQHPDVEVRYLDLAVNPSLKSLTWASKPMLEYRLADDTTHGRKTEQRLRPHLDWADTVFVDWCVAPAGLFTLVDPGDARIIVRLHSYEALTRWPHMVDFSRIDDLVFVANHIRDLTTSLVPYLRDGNGPRMHVLDNAMDLKGFLVEKEPEARFQLGMVGINQVAKDPRWAVEVLRRLRAQDERYRLLLVGGEMDPDVSVATKDYLTAFRGDLAELEPSGAVRRFGSTNDVPKALAQIGVILSTSVREGCHCGLMEGAASAAVPVVRDWPFFAGRPNSARTLYPQDWVVGSPEEAAQRVLDTTGTEEAWHETGRRASAHALSAWDWSAVRHDFDRLILGDA</sequence>
<evidence type="ECO:0000313" key="1">
    <source>
        <dbReference type="EMBL" id="GFJ90015.1"/>
    </source>
</evidence>
<reference evidence="1 2" key="2">
    <citation type="submission" date="2020-03" db="EMBL/GenBank/DDBJ databases">
        <authorList>
            <person name="Ichikawa N."/>
            <person name="Kimura A."/>
            <person name="Kitahashi Y."/>
            <person name="Uohara A."/>
        </authorList>
    </citation>
    <scope>NUCLEOTIDE SEQUENCE [LARGE SCALE GENOMIC DNA]</scope>
    <source>
        <strain evidence="1 2">NBRC 108638</strain>
    </source>
</reference>
<reference evidence="1 2" key="1">
    <citation type="submission" date="2020-03" db="EMBL/GenBank/DDBJ databases">
        <title>Whole genome shotgun sequence of Phytohabitans rumicis NBRC 108638.</title>
        <authorList>
            <person name="Komaki H."/>
            <person name="Tamura T."/>
        </authorList>
    </citation>
    <scope>NUCLEOTIDE SEQUENCE [LARGE SCALE GENOMIC DNA]</scope>
    <source>
        <strain evidence="1 2">NBRC 108638</strain>
    </source>
</reference>
<keyword evidence="2" id="KW-1185">Reference proteome</keyword>
<accession>A0A6V8LBH6</accession>
<dbReference type="Gene3D" id="3.40.50.2000">
    <property type="entry name" value="Glycogen Phosphorylase B"/>
    <property type="match status" value="1"/>
</dbReference>
<dbReference type="EMBL" id="BLPG01000001">
    <property type="protein sequence ID" value="GFJ90015.1"/>
    <property type="molecule type" value="Genomic_DNA"/>
</dbReference>
<name>A0A6V8LBH6_9ACTN</name>
<dbReference type="SUPFAM" id="SSF53756">
    <property type="entry name" value="UDP-Glycosyltransferase/glycogen phosphorylase"/>
    <property type="match status" value="1"/>
</dbReference>